<sequence>MSLLRQSSSKSGLILKSVALASSLILMAGHTNSRPLAEKPGWGADLALTAGYNQKQSQFNVDDDNSITQDLNNSGKKTSGLMTFPLARLDYTLESLKTQFFVGNSRENVGKGEFQIEFGGSHQFNDNSTLTLAYFPELPFIGETWKDPYLTGKVREKTEETAQGGRIELKNVAGSLLDVQYAFADSEIDSELSGTNLAYLSDLDRSKLHRDAFYQRISVDHLFPLSANFMLKPGVFYTRANAKGDANSSDEYAIRLQMIFRENRHLLTGSATFGHLKADVENPVFDKKEKTDRASLFALYKYQKPFNLENWSLLAIGFLGETDSNIDFYSRSGLGIGVGAAYAWR</sequence>
<dbReference type="RefSeq" id="WP_251811924.1">
    <property type="nucleotide sequence ID" value="NZ_CP101527.1"/>
</dbReference>
<accession>A0A9E8HML3</accession>
<name>A0A9E8HML3_9ALTE</name>
<dbReference type="KEGG" id="asem:NNL22_05880"/>
<feature type="signal peptide" evidence="1">
    <location>
        <begin position="1"/>
        <end position="28"/>
    </location>
</feature>
<reference evidence="2" key="1">
    <citation type="submission" date="2022-07" db="EMBL/GenBank/DDBJ databases">
        <title>Alkalimarinus sp. nov., isolated from gut of a Alitta virens.</title>
        <authorList>
            <person name="Yang A.I."/>
            <person name="Shin N.-R."/>
        </authorList>
    </citation>
    <scope>NUCLEOTIDE SEQUENCE</scope>
    <source>
        <strain evidence="2">FA028</strain>
    </source>
</reference>
<organism evidence="2 3">
    <name type="scientific">Alkalimarinus sediminis</name>
    <dbReference type="NCBI Taxonomy" id="1632866"/>
    <lineage>
        <taxon>Bacteria</taxon>
        <taxon>Pseudomonadati</taxon>
        <taxon>Pseudomonadota</taxon>
        <taxon>Gammaproteobacteria</taxon>
        <taxon>Alteromonadales</taxon>
        <taxon>Alteromonadaceae</taxon>
        <taxon>Alkalimarinus</taxon>
    </lineage>
</organism>
<feature type="chain" id="PRO_5038572386" evidence="1">
    <location>
        <begin position="29"/>
        <end position="345"/>
    </location>
</feature>
<protein>
    <submittedName>
        <fullName evidence="2">DUF2860 domain-containing protein</fullName>
    </submittedName>
</protein>
<keyword evidence="1" id="KW-0732">Signal</keyword>
<dbReference type="AlphaFoldDB" id="A0A9E8HML3"/>
<dbReference type="Pfam" id="PF11059">
    <property type="entry name" value="DUF2860"/>
    <property type="match status" value="1"/>
</dbReference>
<gene>
    <name evidence="2" type="ORF">NNL22_05880</name>
</gene>
<evidence type="ECO:0000256" key="1">
    <source>
        <dbReference type="SAM" id="SignalP"/>
    </source>
</evidence>
<keyword evidence="3" id="KW-1185">Reference proteome</keyword>
<dbReference type="Proteomes" id="UP001164472">
    <property type="component" value="Chromosome"/>
</dbReference>
<evidence type="ECO:0000313" key="3">
    <source>
        <dbReference type="Proteomes" id="UP001164472"/>
    </source>
</evidence>
<evidence type="ECO:0000313" key="2">
    <source>
        <dbReference type="EMBL" id="UZW76107.1"/>
    </source>
</evidence>
<dbReference type="EMBL" id="CP101527">
    <property type="protein sequence ID" value="UZW76107.1"/>
    <property type="molecule type" value="Genomic_DNA"/>
</dbReference>
<dbReference type="PIRSF" id="PIRSF028696">
    <property type="entry name" value="UCP028696"/>
    <property type="match status" value="1"/>
</dbReference>
<proteinExistence type="predicted"/>
<dbReference type="InterPro" id="IPR016896">
    <property type="entry name" value="DUF2860"/>
</dbReference>